<evidence type="ECO:0000256" key="5">
    <source>
        <dbReference type="ARBA" id="ARBA00023242"/>
    </source>
</evidence>
<evidence type="ECO:0000259" key="6">
    <source>
        <dbReference type="Pfam" id="PF10602"/>
    </source>
</evidence>
<evidence type="ECO:0000256" key="1">
    <source>
        <dbReference type="ARBA" id="ARBA00004123"/>
    </source>
</evidence>
<organism evidence="7 8">
    <name type="scientific">Acyrthosiphon pisum</name>
    <name type="common">Pea aphid</name>
    <dbReference type="NCBI Taxonomy" id="7029"/>
    <lineage>
        <taxon>Eukaryota</taxon>
        <taxon>Metazoa</taxon>
        <taxon>Ecdysozoa</taxon>
        <taxon>Arthropoda</taxon>
        <taxon>Hexapoda</taxon>
        <taxon>Insecta</taxon>
        <taxon>Pterygota</taxon>
        <taxon>Neoptera</taxon>
        <taxon>Paraneoptera</taxon>
        <taxon>Hemiptera</taxon>
        <taxon>Sternorrhyncha</taxon>
        <taxon>Aphidomorpha</taxon>
        <taxon>Aphidoidea</taxon>
        <taxon>Aphididae</taxon>
        <taxon>Macrosiphini</taxon>
        <taxon>Acyrthosiphon</taxon>
    </lineage>
</organism>
<sequence>MNANLYQVLHHKLQQCHGNILPDVTGANPVDTGLPVFNAIWVETTTQKSAMILEKLDGDLKNYKSNSIKESIRRGHNEIGDHYVNCGDLIEATKSYSKARDYCTSSSHVISMCLNIIKVCIYHYEIIN</sequence>
<evidence type="ECO:0000313" key="7">
    <source>
        <dbReference type="EnsemblMetazoa" id="XP_003248952.2"/>
    </source>
</evidence>
<reference evidence="8" key="1">
    <citation type="submission" date="2010-06" db="EMBL/GenBank/DDBJ databases">
        <authorList>
            <person name="Jiang H."/>
            <person name="Abraham K."/>
            <person name="Ali S."/>
            <person name="Alsbrooks S.L."/>
            <person name="Anim B.N."/>
            <person name="Anosike U.S."/>
            <person name="Attaway T."/>
            <person name="Bandaranaike D.P."/>
            <person name="Battles P.K."/>
            <person name="Bell S.N."/>
            <person name="Bell A.V."/>
            <person name="Beltran B."/>
            <person name="Bickham C."/>
            <person name="Bustamante Y."/>
            <person name="Caleb T."/>
            <person name="Canada A."/>
            <person name="Cardenas V."/>
            <person name="Carter K."/>
            <person name="Chacko J."/>
            <person name="Chandrabose M.N."/>
            <person name="Chavez D."/>
            <person name="Chavez A."/>
            <person name="Chen L."/>
            <person name="Chu H.-S."/>
            <person name="Claassen K.J."/>
            <person name="Cockrell R."/>
            <person name="Collins M."/>
            <person name="Cooper J.A."/>
            <person name="Cree A."/>
            <person name="Curry S.M."/>
            <person name="Da Y."/>
            <person name="Dao M.D."/>
            <person name="Das B."/>
            <person name="Davila M.-L."/>
            <person name="Davy-Carroll L."/>
            <person name="Denson S."/>
            <person name="Dinh H."/>
            <person name="Ebong V.E."/>
            <person name="Edwards J.R."/>
            <person name="Egan A."/>
            <person name="El-Daye J."/>
            <person name="Escobedo L."/>
            <person name="Fernandez S."/>
            <person name="Fernando P.R."/>
            <person name="Flagg N."/>
            <person name="Forbes L.D."/>
            <person name="Fowler R.G."/>
            <person name="Fu Q."/>
            <person name="Gabisi R.A."/>
            <person name="Ganer J."/>
            <person name="Garbino Pronczuk A."/>
            <person name="Garcia R.M."/>
            <person name="Garner T."/>
            <person name="Garrett T.E."/>
            <person name="Gonzalez D.A."/>
            <person name="Hamid H."/>
            <person name="Hawkins E.S."/>
            <person name="Hirani K."/>
            <person name="Hogues M.E."/>
            <person name="Hollins B."/>
            <person name="Hsiao C.-H."/>
            <person name="Jabil R."/>
            <person name="James M.L."/>
            <person name="Jhangiani S.N."/>
            <person name="Johnson B."/>
            <person name="Johnson Q."/>
            <person name="Joshi V."/>
            <person name="Kalu J.B."/>
            <person name="Kam C."/>
            <person name="Kashfia A."/>
            <person name="Keebler J."/>
            <person name="Kisamo H."/>
            <person name="Kovar C.L."/>
            <person name="Lago L.A."/>
            <person name="Lai C.-Y."/>
            <person name="Laidlaw J."/>
            <person name="Lara F."/>
            <person name="Le T.-K."/>
            <person name="Lee S.L."/>
            <person name="Legall F.H."/>
            <person name="Lemon S.J."/>
            <person name="Lewis L.R."/>
            <person name="Li B."/>
            <person name="Liu Y."/>
            <person name="Liu Y.-S."/>
            <person name="Lopez J."/>
            <person name="Lozado R.J."/>
            <person name="Lu J."/>
            <person name="Madu R.C."/>
            <person name="Maheshwari M."/>
            <person name="Maheshwari R."/>
            <person name="Malloy K."/>
            <person name="Martinez E."/>
            <person name="Mathew T."/>
            <person name="Mercado I.C."/>
            <person name="Mercado C."/>
            <person name="Meyer B."/>
            <person name="Montgomery K."/>
            <person name="Morgan M.B."/>
            <person name="Munidasa M."/>
            <person name="Nazareth L.V."/>
            <person name="Nelson J."/>
            <person name="Ng B.M."/>
            <person name="Nguyen N.B."/>
            <person name="Nguyen P.Q."/>
            <person name="Nguyen T."/>
            <person name="Obregon M."/>
            <person name="Okwuonu G.O."/>
            <person name="Onwere C.G."/>
            <person name="Orozco G."/>
            <person name="Parra A."/>
            <person name="Patel S."/>
            <person name="Patil S."/>
            <person name="Perez A."/>
            <person name="Perez Y."/>
            <person name="Pham C."/>
            <person name="Primus E.L."/>
            <person name="Pu L.-L."/>
            <person name="Puazo M."/>
            <person name="Qin X."/>
            <person name="Quiroz J.B."/>
            <person name="Reese J."/>
            <person name="Richards S."/>
            <person name="Rives C.M."/>
            <person name="Robberts R."/>
            <person name="Ruiz S.J."/>
            <person name="Ruiz M.J."/>
            <person name="Santibanez J."/>
            <person name="Schneider B.W."/>
            <person name="Sisson I."/>
            <person name="Smith M."/>
            <person name="Sodergren E."/>
            <person name="Song X.-Z."/>
            <person name="Song B.B."/>
            <person name="Summersgill H."/>
            <person name="Thelus R."/>
            <person name="Thornton R.D."/>
            <person name="Trejos Z.Y."/>
            <person name="Usmani K."/>
            <person name="Vattathil S."/>
            <person name="Villasana D."/>
            <person name="Walker D.L."/>
            <person name="Wang S."/>
            <person name="Wang K."/>
            <person name="White C.S."/>
            <person name="Williams A.C."/>
            <person name="Williamson J."/>
            <person name="Wilson K."/>
            <person name="Woghiren I.O."/>
            <person name="Woodworth J.R."/>
            <person name="Worley K.C."/>
            <person name="Wright R.A."/>
            <person name="Wu W."/>
            <person name="Young L."/>
            <person name="Zhang L."/>
            <person name="Zhang J."/>
            <person name="Zhu Y."/>
            <person name="Muzny D.M."/>
            <person name="Weinstock G."/>
            <person name="Gibbs R.A."/>
        </authorList>
    </citation>
    <scope>NUCLEOTIDE SEQUENCE [LARGE SCALE GENOMIC DNA]</scope>
    <source>
        <strain evidence="8">LSR1</strain>
    </source>
</reference>
<dbReference type="RefSeq" id="XP_003248952.2">
    <property type="nucleotide sequence ID" value="XM_003248904.2"/>
</dbReference>
<dbReference type="AlphaFoldDB" id="A0A8R2ACK6"/>
<keyword evidence="8" id="KW-1185">Reference proteome</keyword>
<dbReference type="OrthoDB" id="422427at2759"/>
<accession>A0A8R2ACK6</accession>
<evidence type="ECO:0000256" key="3">
    <source>
        <dbReference type="ARBA" id="ARBA00022490"/>
    </source>
</evidence>
<dbReference type="InterPro" id="IPR019585">
    <property type="entry name" value="Rpn7/CSN1"/>
</dbReference>
<comment type="subcellular location">
    <subcellularLocation>
        <location evidence="2">Cytoplasm</location>
    </subcellularLocation>
    <subcellularLocation>
        <location evidence="1">Nucleus</location>
    </subcellularLocation>
</comment>
<dbReference type="Proteomes" id="UP000007819">
    <property type="component" value="Unassembled WGS sequence"/>
</dbReference>
<keyword evidence="4" id="KW-0736">Signalosome</keyword>
<dbReference type="EnsemblMetazoa" id="XM_003248904.2">
    <property type="protein sequence ID" value="XP_003248952.2"/>
    <property type="gene ID" value="LOC100574576"/>
</dbReference>
<name>A0A8R2ACK6_ACYPI</name>
<dbReference type="Pfam" id="PF10602">
    <property type="entry name" value="RPN7"/>
    <property type="match status" value="1"/>
</dbReference>
<proteinExistence type="predicted"/>
<dbReference type="PANTHER" id="PTHR14145:SF2">
    <property type="entry name" value="COP9 SIGNALOSOME COMPLEX SUBUNIT 1"/>
    <property type="match status" value="1"/>
</dbReference>
<dbReference type="GeneID" id="100574576"/>
<dbReference type="KEGG" id="api:100574576"/>
<dbReference type="PANTHER" id="PTHR14145">
    <property type="entry name" value="26S PROTESOME SUBUNIT 6"/>
    <property type="match status" value="1"/>
</dbReference>
<protein>
    <recommendedName>
        <fullName evidence="6">26S proteasome regulatory subunit Rpn7 N-terminal domain-containing protein</fullName>
    </recommendedName>
</protein>
<feature type="domain" description="26S proteasome regulatory subunit Rpn7 N-terminal" evidence="6">
    <location>
        <begin position="41"/>
        <end position="123"/>
    </location>
</feature>
<keyword evidence="3" id="KW-0963">Cytoplasm</keyword>
<evidence type="ECO:0000256" key="2">
    <source>
        <dbReference type="ARBA" id="ARBA00004496"/>
    </source>
</evidence>
<dbReference type="GO" id="GO:0008180">
    <property type="term" value="C:COP9 signalosome"/>
    <property type="evidence" value="ECO:0007669"/>
    <property type="project" value="UniProtKB-KW"/>
</dbReference>
<dbReference type="GO" id="GO:0005737">
    <property type="term" value="C:cytoplasm"/>
    <property type="evidence" value="ECO:0007669"/>
    <property type="project" value="UniProtKB-SubCell"/>
</dbReference>
<evidence type="ECO:0000256" key="4">
    <source>
        <dbReference type="ARBA" id="ARBA00022790"/>
    </source>
</evidence>
<reference evidence="7" key="2">
    <citation type="submission" date="2022-06" db="UniProtKB">
        <authorList>
            <consortium name="EnsemblMetazoa"/>
        </authorList>
    </citation>
    <scope>IDENTIFICATION</scope>
</reference>
<evidence type="ECO:0000313" key="8">
    <source>
        <dbReference type="Proteomes" id="UP000007819"/>
    </source>
</evidence>
<keyword evidence="5" id="KW-0539">Nucleus</keyword>
<dbReference type="InterPro" id="IPR045135">
    <property type="entry name" value="Rpn7_N"/>
</dbReference>
<dbReference type="Gene3D" id="1.25.40.570">
    <property type="match status" value="1"/>
</dbReference>